<dbReference type="NCBIfam" id="TIGR03696">
    <property type="entry name" value="Rhs_assc_core"/>
    <property type="match status" value="1"/>
</dbReference>
<feature type="region of interest" description="Disordered" evidence="1">
    <location>
        <begin position="868"/>
        <end position="1008"/>
    </location>
</feature>
<dbReference type="PANTHER" id="PTHR32305:SF15">
    <property type="entry name" value="PROTEIN RHSA-RELATED"/>
    <property type="match status" value="1"/>
</dbReference>
<feature type="compositionally biased region" description="Polar residues" evidence="1">
    <location>
        <begin position="927"/>
        <end position="942"/>
    </location>
</feature>
<dbReference type="InterPro" id="IPR006530">
    <property type="entry name" value="YD"/>
</dbReference>
<proteinExistence type="predicted"/>
<feature type="compositionally biased region" description="Gly residues" evidence="1">
    <location>
        <begin position="900"/>
        <end position="910"/>
    </location>
</feature>
<feature type="signal peptide" evidence="2">
    <location>
        <begin position="1"/>
        <end position="31"/>
    </location>
</feature>
<dbReference type="PANTHER" id="PTHR32305">
    <property type="match status" value="1"/>
</dbReference>
<dbReference type="Pfam" id="PF05593">
    <property type="entry name" value="RHS_repeat"/>
    <property type="match status" value="3"/>
</dbReference>
<feature type="compositionally biased region" description="Polar residues" evidence="1">
    <location>
        <begin position="627"/>
        <end position="636"/>
    </location>
</feature>
<feature type="region of interest" description="Disordered" evidence="1">
    <location>
        <begin position="627"/>
        <end position="664"/>
    </location>
</feature>
<dbReference type="NCBIfam" id="TIGR01643">
    <property type="entry name" value="YD_repeat_2x"/>
    <property type="match status" value="3"/>
</dbReference>
<dbReference type="InterPro" id="IPR031325">
    <property type="entry name" value="RHS_repeat"/>
</dbReference>
<evidence type="ECO:0000313" key="3">
    <source>
        <dbReference type="EMBL" id="MDQ1106626.1"/>
    </source>
</evidence>
<feature type="compositionally biased region" description="Low complexity" evidence="1">
    <location>
        <begin position="650"/>
        <end position="662"/>
    </location>
</feature>
<dbReference type="InterPro" id="IPR050708">
    <property type="entry name" value="T6SS_VgrG/RHS"/>
</dbReference>
<name>A0AAJ1X391_9ACTN</name>
<comment type="caution">
    <text evidence="3">The sequence shown here is derived from an EMBL/GenBank/DDBJ whole genome shotgun (WGS) entry which is preliminary data.</text>
</comment>
<dbReference type="InterPro" id="IPR022385">
    <property type="entry name" value="Rhs_assc_core"/>
</dbReference>
<reference evidence="3" key="1">
    <citation type="submission" date="2023-07" db="EMBL/GenBank/DDBJ databases">
        <title>Functional and genomic diversity of the sorghum phyllosphere microbiome.</title>
        <authorList>
            <person name="Shade A."/>
        </authorList>
    </citation>
    <scope>NUCLEOTIDE SEQUENCE</scope>
    <source>
        <strain evidence="3">SORGH_AS_1067</strain>
    </source>
</reference>
<feature type="compositionally biased region" description="Basic and acidic residues" evidence="1">
    <location>
        <begin position="868"/>
        <end position="884"/>
    </location>
</feature>
<feature type="chain" id="PRO_5042600620" evidence="2">
    <location>
        <begin position="32"/>
        <end position="1634"/>
    </location>
</feature>
<feature type="region of interest" description="Disordered" evidence="1">
    <location>
        <begin position="311"/>
        <end position="350"/>
    </location>
</feature>
<evidence type="ECO:0000313" key="4">
    <source>
        <dbReference type="Proteomes" id="UP001239215"/>
    </source>
</evidence>
<feature type="compositionally biased region" description="Polar residues" evidence="1">
    <location>
        <begin position="960"/>
        <end position="1008"/>
    </location>
</feature>
<accession>A0AAJ1X391</accession>
<evidence type="ECO:0000256" key="2">
    <source>
        <dbReference type="SAM" id="SignalP"/>
    </source>
</evidence>
<organism evidence="3 4">
    <name type="scientific">Nocardioides zeae</name>
    <dbReference type="NCBI Taxonomy" id="1457234"/>
    <lineage>
        <taxon>Bacteria</taxon>
        <taxon>Bacillati</taxon>
        <taxon>Actinomycetota</taxon>
        <taxon>Actinomycetes</taxon>
        <taxon>Propionibacteriales</taxon>
        <taxon>Nocardioidaceae</taxon>
        <taxon>Nocardioides</taxon>
    </lineage>
</organism>
<gene>
    <name evidence="3" type="ORF">QE405_003910</name>
</gene>
<protein>
    <submittedName>
        <fullName evidence="3">RHS repeat-associated protein</fullName>
    </submittedName>
</protein>
<dbReference type="Proteomes" id="UP001239215">
    <property type="component" value="Unassembled WGS sequence"/>
</dbReference>
<feature type="region of interest" description="Disordered" evidence="1">
    <location>
        <begin position="41"/>
        <end position="68"/>
    </location>
</feature>
<dbReference type="NCBIfam" id="NF033679">
    <property type="entry name" value="DNRLRE_dom"/>
    <property type="match status" value="1"/>
</dbReference>
<evidence type="ECO:0000256" key="1">
    <source>
        <dbReference type="SAM" id="MobiDB-lite"/>
    </source>
</evidence>
<keyword evidence="2" id="KW-0732">Signal</keyword>
<sequence length="1634" mass="170254">MRLRPPVVRLAALAVCLAGAPALTLSGAAAASAPTSPLGIAATPEALSSDPADYDSDGDGRPDQPSEETAIEVATRLGVEVEVLSLRSESQTVVADAEGLLSVEDFGSPIRIQTDPDGADDGWVDVDYDLEETGDGVWAPKASRADVVVNGTVDGVVEAARVTYEDGSSVAVTWPEDNPGELGEPVIEGGLATYPLEGFSGSVDLVVAMTTTGASTWLRINEALTPEETAAIESEGVTFGVRTSGGVDLQTSDEAIAADPALATDVSPGALVLTDDDGEAVGATPPLVAWDSSALDEVGMPTEYTLLGSDLTELEGTGDPGDAGDASGSGDSSEHELTVTPPAELLGGTDGAGAGVEYPVIIDPQFENLTQSQDTWIRNGTTALNGSDSKLLVGKHGTSGAAANLAASLLQFQSTVFDGRQIDQAYLGLYQYGAGTCADRTMNIYSIRDQWAQSQTTWANQPSFYNTNFETATQNRAPSCSSGAGYVDMKITPIVRDWAHGARPNRGVILAAPNGSDTTSARSYCSMDYSAAFPGCDHKPYLRVSYSLAIAGQRPGASHLSFTASDRINTTVDVGTGNLMVTVNGLNLPTMDGQLPLSATYNAVGGSTDRRLGRGWILENTTDIRMTPRAGSQSSADVVFTGPGGRTEEFTTTTTSGSGVTSYDSPDGVKADLFRSSNGYTLKMRESQMKYVFSPDGGLLRMEDRNGNTTGVSEGATPSGSAYKNLTIETPAGSVAARTGNITTTSNGTTTITQGTSSALRTISFARSNNQTTSFTDARGRTTTFSYNSNGLLSEIAAPGNVTTQFTYDDRRRVTAVTQVENASGGPGNSITRFSYPNRHLTRVAAPDTNQSQSVDEAPNTVYEIDDYNRVKKTIDPEGRERSRTYTPNSDTATSTLGASSGGGGGGGAAAGSTITNTWEGNGGDSMTGSTMPTGASSSWEYNGTAGAVYSPTSSEDDAGNQSLYTYNGAGNQMTSSDASQATAEVTRNSDGTIDTATSPGNGSNDTNYGYTNRQVTSMTPVTGSSLTARAYTYDTVGRLATSTNGRGITTTYSYNENDQVVSVTHDGGGTGGSGTQTVTYGYDAAGRQNSRVDTHGTTTTTYDQLGRLLTRVNTAGGGTITYTYDKASRLASSTSTEGGTTNYAYDNAGTPTGYNYPVTPGSSTRITVRFTTDDKGRRTGTYVAPNADFTTWTARTTNTYDKSGRVSRVRADRGNGTPDIIDVSYCYVAGTTPASACPENDTDNDRAKLAWKKDNLTGDGVRYTYDETGRLTNAQPTAGGTTYSYDYNQAGARTSATAGSTTQTLTFNAAHQISTSGYTYDGAGNLTADPASGSTNITYTPADQLNSVNKNGTTYYYSHAGDDNNELLEQSSPDGTYRYTYGRNAGTGVPVVEQVHRTFNSNGSVVTNAAAVISDPVTGTPVMLKSDDGIASIYVYDGTPGAPIALISDQAGQAARTAAYTYDPYGAATTAAGANPNVAAENPYTFSGNGVRDRTTNWVHYGERYYSTRTGTFTQQDTLDAPLDPNNANRYAYAGGDPINNTDPTGRYSWDEFKGDAKGAISSFADGWVDYTVTVIATTTFFAFAGTSAGCIAGAWAGPPGCAAGAQTGAGIGTAAGFIYGNALAIGQLWANS</sequence>
<dbReference type="EMBL" id="JAUTAN010000001">
    <property type="protein sequence ID" value="MDQ1106626.1"/>
    <property type="molecule type" value="Genomic_DNA"/>
</dbReference>
<dbReference type="Gene3D" id="2.180.10.10">
    <property type="entry name" value="RHS repeat-associated core"/>
    <property type="match status" value="3"/>
</dbReference>